<evidence type="ECO:0000313" key="3">
    <source>
        <dbReference type="Proteomes" id="UP001152747"/>
    </source>
</evidence>
<keyword evidence="3" id="KW-1185">Reference proteome</keyword>
<protein>
    <submittedName>
        <fullName evidence="2">Uncharacterized protein</fullName>
    </submittedName>
</protein>
<evidence type="ECO:0000313" key="2">
    <source>
        <dbReference type="EMBL" id="CAI5439541.1"/>
    </source>
</evidence>
<sequence length="106" mass="11772">MEQKTTKTKTSSNSSQTPKNEQKKETSKEPEKIPEKVADKSLCVEKTQADSVPKKLMILKLENGRSLKKTLDDVDGNLINAPYPIAGEKTADDFDDYLNNLGSSKK</sequence>
<evidence type="ECO:0000256" key="1">
    <source>
        <dbReference type="SAM" id="MobiDB-lite"/>
    </source>
</evidence>
<proteinExistence type="predicted"/>
<name>A0A9P1I7M1_9PELO</name>
<feature type="region of interest" description="Disordered" evidence="1">
    <location>
        <begin position="1"/>
        <end position="40"/>
    </location>
</feature>
<feature type="compositionally biased region" description="Low complexity" evidence="1">
    <location>
        <begin position="8"/>
        <end position="19"/>
    </location>
</feature>
<reference evidence="2" key="1">
    <citation type="submission" date="2022-11" db="EMBL/GenBank/DDBJ databases">
        <authorList>
            <person name="Kikuchi T."/>
        </authorList>
    </citation>
    <scope>NUCLEOTIDE SEQUENCE</scope>
    <source>
        <strain evidence="2">PS1010</strain>
    </source>
</reference>
<accession>A0A9P1I7M1</accession>
<feature type="compositionally biased region" description="Basic and acidic residues" evidence="1">
    <location>
        <begin position="20"/>
        <end position="40"/>
    </location>
</feature>
<dbReference type="AlphaFoldDB" id="A0A9P1I7M1"/>
<comment type="caution">
    <text evidence="2">The sequence shown here is derived from an EMBL/GenBank/DDBJ whole genome shotgun (WGS) entry which is preliminary data.</text>
</comment>
<organism evidence="2 3">
    <name type="scientific">Caenorhabditis angaria</name>
    <dbReference type="NCBI Taxonomy" id="860376"/>
    <lineage>
        <taxon>Eukaryota</taxon>
        <taxon>Metazoa</taxon>
        <taxon>Ecdysozoa</taxon>
        <taxon>Nematoda</taxon>
        <taxon>Chromadorea</taxon>
        <taxon>Rhabditida</taxon>
        <taxon>Rhabditina</taxon>
        <taxon>Rhabditomorpha</taxon>
        <taxon>Rhabditoidea</taxon>
        <taxon>Rhabditidae</taxon>
        <taxon>Peloderinae</taxon>
        <taxon>Caenorhabditis</taxon>
    </lineage>
</organism>
<gene>
    <name evidence="2" type="ORF">CAMP_LOCUS2178</name>
</gene>
<dbReference type="Proteomes" id="UP001152747">
    <property type="component" value="Unassembled WGS sequence"/>
</dbReference>
<dbReference type="EMBL" id="CANHGI010000001">
    <property type="protein sequence ID" value="CAI5439541.1"/>
    <property type="molecule type" value="Genomic_DNA"/>
</dbReference>